<feature type="signal peptide" evidence="1">
    <location>
        <begin position="1"/>
        <end position="23"/>
    </location>
</feature>
<feature type="domain" description="DUF11" evidence="2">
    <location>
        <begin position="76"/>
        <end position="189"/>
    </location>
</feature>
<sequence>MLRRLLAGFTGLVVAGAPGVALADDPVTEPIVGPTVGPTVGPVTTPVVDLIENPVTTPVVKPTENPAVKPVVARADLSVRITSEPAVAQPGQPIAYRVEVANAGPGDAVLPVLVVSVPPEVRILHTNVATCRPGTTSHQVRCASATDVRAGGGGGVTITGLVGTSARGPLRTVAKLTSATADANERDNTFTHLARVDEGADLGVRLTGQVRSGGLAEVTAVIGNRGPRMVRDAFAYFRARGRLVSSEGARCRGRLEELQCGLRALGAGERMRVRLLFEPERRAIRATVFSSRFGDREPSDNESLLRLR</sequence>
<name>A0ABP3ZLT7_9ACTN</name>
<dbReference type="InterPro" id="IPR013783">
    <property type="entry name" value="Ig-like_fold"/>
</dbReference>
<dbReference type="RefSeq" id="WP_343949781.1">
    <property type="nucleotide sequence ID" value="NZ_BAAAHQ010000009.1"/>
</dbReference>
<dbReference type="InterPro" id="IPR001434">
    <property type="entry name" value="OmcB-like_DUF11"/>
</dbReference>
<accession>A0ABP3ZLT7</accession>
<comment type="caution">
    <text evidence="3">The sequence shown here is derived from an EMBL/GenBank/DDBJ whole genome shotgun (WGS) entry which is preliminary data.</text>
</comment>
<reference evidence="4" key="1">
    <citation type="journal article" date="2019" name="Int. J. Syst. Evol. Microbiol.">
        <title>The Global Catalogue of Microorganisms (GCM) 10K type strain sequencing project: providing services to taxonomists for standard genome sequencing and annotation.</title>
        <authorList>
            <consortium name="The Broad Institute Genomics Platform"/>
            <consortium name="The Broad Institute Genome Sequencing Center for Infectious Disease"/>
            <person name="Wu L."/>
            <person name="Ma J."/>
        </authorList>
    </citation>
    <scope>NUCLEOTIDE SEQUENCE [LARGE SCALE GENOMIC DNA]</scope>
    <source>
        <strain evidence="4">JCM 11136</strain>
    </source>
</reference>
<proteinExistence type="predicted"/>
<protein>
    <recommendedName>
        <fullName evidence="2">DUF11 domain-containing protein</fullName>
    </recommendedName>
</protein>
<dbReference type="Proteomes" id="UP001501578">
    <property type="component" value="Unassembled WGS sequence"/>
</dbReference>
<gene>
    <name evidence="3" type="ORF">GCM10009560_23140</name>
</gene>
<evidence type="ECO:0000259" key="2">
    <source>
        <dbReference type="Pfam" id="PF01345"/>
    </source>
</evidence>
<dbReference type="Pfam" id="PF01345">
    <property type="entry name" value="DUF11"/>
    <property type="match status" value="1"/>
</dbReference>
<dbReference type="Gene3D" id="2.60.40.10">
    <property type="entry name" value="Immunoglobulins"/>
    <property type="match status" value="1"/>
</dbReference>
<keyword evidence="1" id="KW-0732">Signal</keyword>
<evidence type="ECO:0000313" key="4">
    <source>
        <dbReference type="Proteomes" id="UP001501578"/>
    </source>
</evidence>
<organism evidence="3 4">
    <name type="scientific">Nonomuraea longicatena</name>
    <dbReference type="NCBI Taxonomy" id="83682"/>
    <lineage>
        <taxon>Bacteria</taxon>
        <taxon>Bacillati</taxon>
        <taxon>Actinomycetota</taxon>
        <taxon>Actinomycetes</taxon>
        <taxon>Streptosporangiales</taxon>
        <taxon>Streptosporangiaceae</taxon>
        <taxon>Nonomuraea</taxon>
    </lineage>
</organism>
<dbReference type="EMBL" id="BAAAHQ010000009">
    <property type="protein sequence ID" value="GAA0923293.1"/>
    <property type="molecule type" value="Genomic_DNA"/>
</dbReference>
<feature type="chain" id="PRO_5045400327" description="DUF11 domain-containing protein" evidence="1">
    <location>
        <begin position="24"/>
        <end position="308"/>
    </location>
</feature>
<evidence type="ECO:0000313" key="3">
    <source>
        <dbReference type="EMBL" id="GAA0923293.1"/>
    </source>
</evidence>
<keyword evidence="4" id="KW-1185">Reference proteome</keyword>
<evidence type="ECO:0000256" key="1">
    <source>
        <dbReference type="SAM" id="SignalP"/>
    </source>
</evidence>